<dbReference type="InterPro" id="IPR025110">
    <property type="entry name" value="AMP-bd_C"/>
</dbReference>
<dbReference type="EMBL" id="AAXW01000011">
    <property type="protein sequence ID" value="EAZ91771.1"/>
    <property type="molecule type" value="Genomic_DNA"/>
</dbReference>
<dbReference type="Pfam" id="PF13193">
    <property type="entry name" value="AMP-binding_C"/>
    <property type="match status" value="1"/>
</dbReference>
<dbReference type="FunFam" id="3.40.50.12780:FF:000012">
    <property type="entry name" value="Non-ribosomal peptide synthetase"/>
    <property type="match status" value="1"/>
</dbReference>
<dbReference type="PROSITE" id="PS00455">
    <property type="entry name" value="AMP_BINDING"/>
    <property type="match status" value="1"/>
</dbReference>
<dbReference type="RefSeq" id="WP_008275091.1">
    <property type="nucleotide sequence ID" value="NZ_AAXW01000011.1"/>
</dbReference>
<dbReference type="GO" id="GO:0031177">
    <property type="term" value="F:phosphopantetheine binding"/>
    <property type="evidence" value="ECO:0007669"/>
    <property type="project" value="InterPro"/>
</dbReference>
<dbReference type="NCBIfam" id="TIGR01733">
    <property type="entry name" value="AA-adenyl-dom"/>
    <property type="match status" value="1"/>
</dbReference>
<dbReference type="GO" id="GO:0005737">
    <property type="term" value="C:cytoplasm"/>
    <property type="evidence" value="ECO:0007669"/>
    <property type="project" value="TreeGrafter"/>
</dbReference>
<dbReference type="InterPro" id="IPR000873">
    <property type="entry name" value="AMP-dep_synth/lig_dom"/>
</dbReference>
<dbReference type="GO" id="GO:0043041">
    <property type="term" value="P:amino acid activation for nonribosomal peptide biosynthetic process"/>
    <property type="evidence" value="ECO:0007669"/>
    <property type="project" value="TreeGrafter"/>
</dbReference>
<dbReference type="Pfam" id="PF00501">
    <property type="entry name" value="AMP-binding"/>
    <property type="match status" value="1"/>
</dbReference>
<dbReference type="SMART" id="SM00823">
    <property type="entry name" value="PKS_PP"/>
    <property type="match status" value="1"/>
</dbReference>
<protein>
    <submittedName>
        <fullName evidence="5">Amino acid adenylation</fullName>
    </submittedName>
</protein>
<dbReference type="InterPro" id="IPR020845">
    <property type="entry name" value="AMP-binding_CS"/>
</dbReference>
<organism evidence="5 6">
    <name type="scientific">Crocosphaera chwakensis CCY0110</name>
    <dbReference type="NCBI Taxonomy" id="391612"/>
    <lineage>
        <taxon>Bacteria</taxon>
        <taxon>Bacillati</taxon>
        <taxon>Cyanobacteriota</taxon>
        <taxon>Cyanophyceae</taxon>
        <taxon>Oscillatoriophycideae</taxon>
        <taxon>Chroococcales</taxon>
        <taxon>Aphanothecaceae</taxon>
        <taxon>Crocosphaera</taxon>
        <taxon>Crocosphaera chwakensis</taxon>
    </lineage>
</organism>
<dbReference type="PANTHER" id="PTHR45527">
    <property type="entry name" value="NONRIBOSOMAL PEPTIDE SYNTHETASE"/>
    <property type="match status" value="1"/>
</dbReference>
<sequence length="1092" mass="125306">MTDFETSLSTDMNEGFRLSPQQERTWLLQGLEFSYQYQVNGSLSIKGNLDIERLKMAIYKVMERHEILRTIFPCLPGMNIPFQQILTISKLDWQEEDLRETDHNKGFKRLNIIQSQFAQIPFNFDKAPPIKFKLVRLLDDKFCLLIRLSALCGDSHSFNIFIQEIVEAYQHYETNKKLPEVEIQYADIAEWFHELLEDEEGAIARSFWREKGEQYEANPSLVIEEYNQQSFDFTPQLERIELSSELWDKIKKFVDSYDISLENFFYSSFITFIYKITGKASFFFGRQTQGRSYEELEQGIGLFTKYLPNKIELNETSIFLEILELNQLNDSENKKWQDYFTWDNFQEKEKNINQTILSYSFEWYEYPPENKVSDVSFSLIDKTSVIEPFILKLVVQYQDSNLKLFLAYDNYKFDSKTIKKLCNQYKILLNDIIVKASSPINQLNILSEEDKENILNKFNQNSLKYSIKNLVYQQFEKQAIQKPEHLALIDENQSLTYEELNQKSNQLAHYLIKKGVKPDCIVPLLVERSVDFIVGMLAILKAGGAYLPLDATLPLEALKLRVEDAQASLIITQNHLKLNLADLSLTILNLDQEQDNIAQESTENPNIPVAADNLVYVIYTSGSTGKPKGVGVEHKQLYNYVYGIQDKLDLPPESHFANVSSFAADLGNTVIFPPLCTGGCVHIISQDRIMDAEGFAEYCDHHPIDCLKIVPSHLSTLLIAAKHPEKILPKKRLILGGEASNWQLIKKIKQYAPDCCIYNHYGPTETTIGVLTYSVTSDEPVSDLNTVPLGTPLPNTQMYILDRYLQPVPIGVTGELYIGGDNLSRGYLNQPELTEERFIENPFDKQTKLYKTGDLARYFPDGTIEFLGRSDRQIKIRGFRIELGEVEGTLRQHPQIQEAVVTSWEASPGNPRLVAYLISSEEEKPENEILNHFLAQKLSDFMIPSHFLWLDTFPLTPNGKINYKALPSPDTSNSQTNYIAPKTAIEEILCNIWQDLLSLEKVGVNHSFFDLGGHSLLATQLISRIRQTFRAEITLRDLFDDPTISHLSQTLVSREPKPGQTEKIAQTLKKLNSLSPEEKQRLLAQKRQGGQA</sequence>
<dbReference type="GO" id="GO:0003824">
    <property type="term" value="F:catalytic activity"/>
    <property type="evidence" value="ECO:0007669"/>
    <property type="project" value="InterPro"/>
</dbReference>
<dbReference type="Proteomes" id="UP000003781">
    <property type="component" value="Unassembled WGS sequence"/>
</dbReference>
<name>A3INW9_9CHRO</name>
<dbReference type="InterPro" id="IPR009081">
    <property type="entry name" value="PP-bd_ACP"/>
</dbReference>
<dbReference type="InterPro" id="IPR010071">
    <property type="entry name" value="AA_adenyl_dom"/>
</dbReference>
<dbReference type="Gene3D" id="3.30.559.30">
    <property type="entry name" value="Nonribosomal peptide synthetase, condensation domain"/>
    <property type="match status" value="1"/>
</dbReference>
<dbReference type="FunFam" id="3.30.300.30:FF:000010">
    <property type="entry name" value="Enterobactin synthetase component F"/>
    <property type="match status" value="1"/>
</dbReference>
<dbReference type="Gene3D" id="3.30.559.10">
    <property type="entry name" value="Chloramphenicol acetyltransferase-like domain"/>
    <property type="match status" value="1"/>
</dbReference>
<proteinExistence type="predicted"/>
<dbReference type="InterPro" id="IPR006162">
    <property type="entry name" value="Ppantetheine_attach_site"/>
</dbReference>
<dbReference type="OrthoDB" id="9778383at2"/>
<evidence type="ECO:0000313" key="6">
    <source>
        <dbReference type="Proteomes" id="UP000003781"/>
    </source>
</evidence>
<dbReference type="InterPro" id="IPR045851">
    <property type="entry name" value="AMP-bd_C_sf"/>
</dbReference>
<dbReference type="Gene3D" id="3.30.300.30">
    <property type="match status" value="1"/>
</dbReference>
<comment type="caution">
    <text evidence="5">The sequence shown here is derived from an EMBL/GenBank/DDBJ whole genome shotgun (WGS) entry which is preliminary data.</text>
</comment>
<evidence type="ECO:0000256" key="1">
    <source>
        <dbReference type="ARBA" id="ARBA00001957"/>
    </source>
</evidence>
<dbReference type="SUPFAM" id="SSF47336">
    <property type="entry name" value="ACP-like"/>
    <property type="match status" value="1"/>
</dbReference>
<dbReference type="CDD" id="cd05930">
    <property type="entry name" value="A_NRPS"/>
    <property type="match status" value="1"/>
</dbReference>
<dbReference type="AlphaFoldDB" id="A3INW9"/>
<evidence type="ECO:0000313" key="5">
    <source>
        <dbReference type="EMBL" id="EAZ91771.1"/>
    </source>
</evidence>
<gene>
    <name evidence="5" type="ORF">CY0110_07419</name>
</gene>
<keyword evidence="3" id="KW-0597">Phosphoprotein</keyword>
<dbReference type="GO" id="GO:0008610">
    <property type="term" value="P:lipid biosynthetic process"/>
    <property type="evidence" value="ECO:0007669"/>
    <property type="project" value="UniProtKB-ARBA"/>
</dbReference>
<dbReference type="SUPFAM" id="SSF52777">
    <property type="entry name" value="CoA-dependent acyltransferases"/>
    <property type="match status" value="2"/>
</dbReference>
<dbReference type="Pfam" id="PF00668">
    <property type="entry name" value="Condensation"/>
    <property type="match status" value="1"/>
</dbReference>
<evidence type="ECO:0000256" key="2">
    <source>
        <dbReference type="ARBA" id="ARBA00022450"/>
    </source>
</evidence>
<keyword evidence="2" id="KW-0596">Phosphopantetheine</keyword>
<dbReference type="InterPro" id="IPR023213">
    <property type="entry name" value="CAT-like_dom_sf"/>
</dbReference>
<dbReference type="InterPro" id="IPR036736">
    <property type="entry name" value="ACP-like_sf"/>
</dbReference>
<dbReference type="FunFam" id="2.30.38.10:FF:000001">
    <property type="entry name" value="Non-ribosomal peptide synthetase PvdI"/>
    <property type="match status" value="1"/>
</dbReference>
<dbReference type="InterPro" id="IPR001242">
    <property type="entry name" value="Condensation_dom"/>
</dbReference>
<dbReference type="GO" id="GO:0072330">
    <property type="term" value="P:monocarboxylic acid biosynthetic process"/>
    <property type="evidence" value="ECO:0007669"/>
    <property type="project" value="UniProtKB-ARBA"/>
</dbReference>
<dbReference type="Pfam" id="PF00550">
    <property type="entry name" value="PP-binding"/>
    <property type="match status" value="1"/>
</dbReference>
<dbReference type="InterPro" id="IPR029058">
    <property type="entry name" value="AB_hydrolase_fold"/>
</dbReference>
<dbReference type="SUPFAM" id="SSF56801">
    <property type="entry name" value="Acetyl-CoA synthetase-like"/>
    <property type="match status" value="1"/>
</dbReference>
<evidence type="ECO:0000259" key="4">
    <source>
        <dbReference type="PROSITE" id="PS50075"/>
    </source>
</evidence>
<evidence type="ECO:0000256" key="3">
    <source>
        <dbReference type="ARBA" id="ARBA00022553"/>
    </source>
</evidence>
<feature type="domain" description="Carrier" evidence="4">
    <location>
        <begin position="980"/>
        <end position="1055"/>
    </location>
</feature>
<dbReference type="InterPro" id="IPR020806">
    <property type="entry name" value="PKS_PP-bd"/>
</dbReference>
<dbReference type="FunFam" id="1.10.1200.10:FF:000016">
    <property type="entry name" value="Non-ribosomal peptide synthase"/>
    <property type="match status" value="1"/>
</dbReference>
<dbReference type="GO" id="GO:0044550">
    <property type="term" value="P:secondary metabolite biosynthetic process"/>
    <property type="evidence" value="ECO:0007669"/>
    <property type="project" value="UniProtKB-ARBA"/>
</dbReference>
<dbReference type="PROSITE" id="PS50075">
    <property type="entry name" value="CARRIER"/>
    <property type="match status" value="1"/>
</dbReference>
<accession>A3INW9</accession>
<dbReference type="eggNOG" id="COG1020">
    <property type="taxonomic scope" value="Bacteria"/>
</dbReference>
<dbReference type="PANTHER" id="PTHR45527:SF1">
    <property type="entry name" value="FATTY ACID SYNTHASE"/>
    <property type="match status" value="1"/>
</dbReference>
<keyword evidence="6" id="KW-1185">Reference proteome</keyword>
<dbReference type="FunFam" id="3.40.50.980:FF:000001">
    <property type="entry name" value="Non-ribosomal peptide synthetase"/>
    <property type="match status" value="1"/>
</dbReference>
<dbReference type="Gene3D" id="2.30.38.10">
    <property type="entry name" value="Luciferase, Domain 3"/>
    <property type="match status" value="1"/>
</dbReference>
<dbReference type="Gene3D" id="3.40.50.1820">
    <property type="entry name" value="alpha/beta hydrolase"/>
    <property type="match status" value="1"/>
</dbReference>
<reference evidence="5 6" key="1">
    <citation type="submission" date="2007-03" db="EMBL/GenBank/DDBJ databases">
        <authorList>
            <person name="Stal L."/>
            <person name="Ferriera S."/>
            <person name="Johnson J."/>
            <person name="Kravitz S."/>
            <person name="Beeson K."/>
            <person name="Sutton G."/>
            <person name="Rogers Y.-H."/>
            <person name="Friedman R."/>
            <person name="Frazier M."/>
            <person name="Venter J.C."/>
        </authorList>
    </citation>
    <scope>NUCLEOTIDE SEQUENCE [LARGE SCALE GENOMIC DNA]</scope>
    <source>
        <strain evidence="5 6">CCY0110</strain>
    </source>
</reference>
<dbReference type="PROSITE" id="PS00012">
    <property type="entry name" value="PHOSPHOPANTETHEINE"/>
    <property type="match status" value="1"/>
</dbReference>
<dbReference type="Gene3D" id="3.40.50.980">
    <property type="match status" value="2"/>
</dbReference>
<comment type="cofactor">
    <cofactor evidence="1">
        <name>pantetheine 4'-phosphate</name>
        <dbReference type="ChEBI" id="CHEBI:47942"/>
    </cofactor>
</comment>